<protein>
    <recommendedName>
        <fullName evidence="2">F-box/LRR-repeat protein 15-like leucin rich repeat domain-containing protein</fullName>
    </recommendedName>
</protein>
<dbReference type="SUPFAM" id="SSF52047">
    <property type="entry name" value="RNI-like"/>
    <property type="match status" value="1"/>
</dbReference>
<feature type="domain" description="F-box/LRR-repeat protein 15-like leucin rich repeat" evidence="2">
    <location>
        <begin position="408"/>
        <end position="576"/>
    </location>
</feature>
<dbReference type="EMBL" id="HBHW01022949">
    <property type="protein sequence ID" value="CAE0049585.1"/>
    <property type="molecule type" value="Transcribed_RNA"/>
</dbReference>
<name>A0A7S3EEL6_9RHOD</name>
<feature type="compositionally biased region" description="Polar residues" evidence="1">
    <location>
        <begin position="77"/>
        <end position="86"/>
    </location>
</feature>
<organism evidence="3">
    <name type="scientific">Rhodosorus marinus</name>
    <dbReference type="NCBI Taxonomy" id="101924"/>
    <lineage>
        <taxon>Eukaryota</taxon>
        <taxon>Rhodophyta</taxon>
        <taxon>Stylonematophyceae</taxon>
        <taxon>Stylonematales</taxon>
        <taxon>Stylonemataceae</taxon>
        <taxon>Rhodosorus</taxon>
    </lineage>
</organism>
<dbReference type="GO" id="GO:0031146">
    <property type="term" value="P:SCF-dependent proteasomal ubiquitin-dependent protein catabolic process"/>
    <property type="evidence" value="ECO:0007669"/>
    <property type="project" value="TreeGrafter"/>
</dbReference>
<evidence type="ECO:0000256" key="1">
    <source>
        <dbReference type="SAM" id="MobiDB-lite"/>
    </source>
</evidence>
<dbReference type="PANTHER" id="PTHR13318">
    <property type="entry name" value="PARTNER OF PAIRED, ISOFORM B-RELATED"/>
    <property type="match status" value="1"/>
</dbReference>
<sequence length="599" mass="65694">MDEGRVLRSRARGATVMNSGTIKRARISGSSSRRQNPEVPSISDGADPASTMTAVLPGETEMRHPIPGRPRRRRNAESNQAPNSTPSDRRQRFRELAQERASNFAVGRGFVDDADRERIEAENGTAIAPETEPSGEQPEVWPGPYSTAIHLLNKIPAAKAAREARSISRKSEIAWTPKGSGSTFKFREPTLMDHCVKRCVDKLEELLEAGLLCEMFPDAKAEVAKELCRQRKFNGDILPHFAEKHTSVLALPDCSYLTEEDLLSAFGQCQGPGLDQVNLGFCGRGMSDQTLATLSTDSSNIRELTLEGCYRLSDNGIEAMLKNLNKLETLDLSSCTRITSKTVRNIVRYAGNTMLVLRLRTAAQLSGEDFLPIAELKHLERYARPEIGSLVNFLVEQKRLTAGASRPCSLCISENRRVDDGSLIRIISEAGSKLQSLNMAGCTELTDKLVSAVAECCPHLEEICLDETQVTDVGLRKLTSKCSSLASISLRSCSNITDEGCIHAIKNCKIQRLSLNGLYCVTDATLLALKRYSEGLEELDLSWCRAITDEALGQFVDTVPSLRLLKLRGCSQVTAKFVGGHSNPDLEVSGHRLVEGINS</sequence>
<dbReference type="Gene3D" id="3.80.10.10">
    <property type="entry name" value="Ribonuclease Inhibitor"/>
    <property type="match status" value="2"/>
</dbReference>
<evidence type="ECO:0000259" key="2">
    <source>
        <dbReference type="Pfam" id="PF25372"/>
    </source>
</evidence>
<dbReference type="InterPro" id="IPR032675">
    <property type="entry name" value="LRR_dom_sf"/>
</dbReference>
<feature type="domain" description="F-box/LRR-repeat protein 15-like leucin rich repeat" evidence="2">
    <location>
        <begin position="246"/>
        <end position="362"/>
    </location>
</feature>
<dbReference type="GO" id="GO:0019005">
    <property type="term" value="C:SCF ubiquitin ligase complex"/>
    <property type="evidence" value="ECO:0007669"/>
    <property type="project" value="TreeGrafter"/>
</dbReference>
<accession>A0A7S3EEL6</accession>
<feature type="region of interest" description="Disordered" evidence="1">
    <location>
        <begin position="1"/>
        <end position="92"/>
    </location>
</feature>
<dbReference type="Pfam" id="PF25372">
    <property type="entry name" value="DUF7885"/>
    <property type="match status" value="2"/>
</dbReference>
<gene>
    <name evidence="3" type="ORF">RMAR00112_LOCUS17584</name>
</gene>
<reference evidence="3" key="1">
    <citation type="submission" date="2021-01" db="EMBL/GenBank/DDBJ databases">
        <authorList>
            <person name="Corre E."/>
            <person name="Pelletier E."/>
            <person name="Niang G."/>
            <person name="Scheremetjew M."/>
            <person name="Finn R."/>
            <person name="Kale V."/>
            <person name="Holt S."/>
            <person name="Cochrane G."/>
            <person name="Meng A."/>
            <person name="Brown T."/>
            <person name="Cohen L."/>
        </authorList>
    </citation>
    <scope>NUCLEOTIDE SEQUENCE</scope>
    <source>
        <strain evidence="3">CCMP 769</strain>
    </source>
</reference>
<dbReference type="InterPro" id="IPR057207">
    <property type="entry name" value="FBXL15_LRR"/>
</dbReference>
<dbReference type="AlphaFoldDB" id="A0A7S3EEL6"/>
<evidence type="ECO:0000313" key="3">
    <source>
        <dbReference type="EMBL" id="CAE0049585.1"/>
    </source>
</evidence>
<dbReference type="SMART" id="SM00367">
    <property type="entry name" value="LRR_CC"/>
    <property type="match status" value="8"/>
</dbReference>
<dbReference type="InterPro" id="IPR006553">
    <property type="entry name" value="Leu-rich_rpt_Cys-con_subtyp"/>
</dbReference>
<proteinExistence type="predicted"/>